<comment type="caution">
    <text evidence="1">The sequence shown here is derived from an EMBL/GenBank/DDBJ whole genome shotgun (WGS) entry which is preliminary data.</text>
</comment>
<evidence type="ECO:0000313" key="1">
    <source>
        <dbReference type="EMBL" id="MBD7909334.1"/>
    </source>
</evidence>
<keyword evidence="2" id="KW-1185">Reference proteome</keyword>
<reference evidence="1 2" key="1">
    <citation type="submission" date="2020-08" db="EMBL/GenBank/DDBJ databases">
        <title>A Genomic Blueprint of the Chicken Gut Microbiome.</title>
        <authorList>
            <person name="Gilroy R."/>
            <person name="Ravi A."/>
            <person name="Getino M."/>
            <person name="Pursley I."/>
            <person name="Horton D.L."/>
            <person name="Alikhan N.-F."/>
            <person name="Baker D."/>
            <person name="Gharbi K."/>
            <person name="Hall N."/>
            <person name="Watson M."/>
            <person name="Adriaenssens E.M."/>
            <person name="Foster-Nyarko E."/>
            <person name="Jarju S."/>
            <person name="Secka A."/>
            <person name="Antonio M."/>
            <person name="Oren A."/>
            <person name="Chaudhuri R."/>
            <person name="La Ragione R.M."/>
            <person name="Hildebrand F."/>
            <person name="Pallen M.J."/>
        </authorList>
    </citation>
    <scope>NUCLEOTIDE SEQUENCE [LARGE SCALE GENOMIC DNA]</scope>
    <source>
        <strain evidence="1 2">Sa3CUA8</strain>
    </source>
</reference>
<dbReference type="Proteomes" id="UP000659496">
    <property type="component" value="Unassembled WGS sequence"/>
</dbReference>
<evidence type="ECO:0000313" key="2">
    <source>
        <dbReference type="Proteomes" id="UP000659496"/>
    </source>
</evidence>
<gene>
    <name evidence="1" type="ORF">H9659_13440</name>
</gene>
<accession>A0ABR8PMD4</accession>
<proteinExistence type="predicted"/>
<sequence length="56" mass="6123">MSRYRETPLCVGESDVRVAQIAVGDGERLASVREVNRCVGEPPTTGRERPPLLPTT</sequence>
<name>A0ABR8PMD4_9BACL</name>
<dbReference type="EMBL" id="JACSQY010000012">
    <property type="protein sequence ID" value="MBD7909334.1"/>
    <property type="molecule type" value="Genomic_DNA"/>
</dbReference>
<protein>
    <submittedName>
        <fullName evidence="1">Uncharacterized protein</fullName>
    </submittedName>
</protein>
<organism evidence="1 2">
    <name type="scientific">Sporosarcina gallistercoris</name>
    <dbReference type="NCBI Taxonomy" id="2762245"/>
    <lineage>
        <taxon>Bacteria</taxon>
        <taxon>Bacillati</taxon>
        <taxon>Bacillota</taxon>
        <taxon>Bacilli</taxon>
        <taxon>Bacillales</taxon>
        <taxon>Caryophanaceae</taxon>
        <taxon>Sporosarcina</taxon>
    </lineage>
</organism>